<dbReference type="EMBL" id="CABFNP030001012">
    <property type="protein sequence ID" value="CAI6090332.1"/>
    <property type="molecule type" value="Genomic_DNA"/>
</dbReference>
<organism evidence="1 2">
    <name type="scientific">Clonostachys chloroleuca</name>
    <dbReference type="NCBI Taxonomy" id="1926264"/>
    <lineage>
        <taxon>Eukaryota</taxon>
        <taxon>Fungi</taxon>
        <taxon>Dikarya</taxon>
        <taxon>Ascomycota</taxon>
        <taxon>Pezizomycotina</taxon>
        <taxon>Sordariomycetes</taxon>
        <taxon>Hypocreomycetidae</taxon>
        <taxon>Hypocreales</taxon>
        <taxon>Bionectriaceae</taxon>
        <taxon>Clonostachys</taxon>
    </lineage>
</organism>
<sequence length="186" mass="21355">MGFRILGNLRTDYTRNLHPKIYGTPLSHNDGILLDGEGVRYAPVTELDISYIGFRECRDGIKFGSPDPNKVYSVAPTLNDPGDRGISMFKLIRSDHFISDEYHRTQWSQLLCRIPYSKPTGIPVWKKFLCQRGGPTCLLLHKLRALSKHNRTKKEKDNNILHKFFVVTWDSQLKEVAKSSHRIAES</sequence>
<protein>
    <submittedName>
        <fullName evidence="1">Uncharacterized protein</fullName>
    </submittedName>
</protein>
<proteinExistence type="predicted"/>
<evidence type="ECO:0000313" key="2">
    <source>
        <dbReference type="Proteomes" id="UP001160390"/>
    </source>
</evidence>
<gene>
    <name evidence="1" type="ORF">CCHLO57077_00001938</name>
</gene>
<keyword evidence="2" id="KW-1185">Reference proteome</keyword>
<reference evidence="1" key="1">
    <citation type="submission" date="2023-01" db="EMBL/GenBank/DDBJ databases">
        <authorList>
            <person name="Piombo E."/>
        </authorList>
    </citation>
    <scope>NUCLEOTIDE SEQUENCE</scope>
</reference>
<comment type="caution">
    <text evidence="1">The sequence shown here is derived from an EMBL/GenBank/DDBJ whole genome shotgun (WGS) entry which is preliminary data.</text>
</comment>
<dbReference type="AlphaFoldDB" id="A0AA35Q3F7"/>
<evidence type="ECO:0000313" key="1">
    <source>
        <dbReference type="EMBL" id="CAI6090332.1"/>
    </source>
</evidence>
<dbReference type="Proteomes" id="UP001160390">
    <property type="component" value="Unassembled WGS sequence"/>
</dbReference>
<accession>A0AA35Q3F7</accession>
<name>A0AA35Q3F7_9HYPO</name>